<dbReference type="Pfam" id="PF02518">
    <property type="entry name" value="HATPase_c"/>
    <property type="match status" value="1"/>
</dbReference>
<dbReference type="InterPro" id="IPR005467">
    <property type="entry name" value="His_kinase_dom"/>
</dbReference>
<dbReference type="InterPro" id="IPR003661">
    <property type="entry name" value="HisK_dim/P_dom"/>
</dbReference>
<dbReference type="Gene3D" id="1.10.287.130">
    <property type="match status" value="1"/>
</dbReference>
<dbReference type="PANTHER" id="PTHR43065:SF10">
    <property type="entry name" value="PEROXIDE STRESS-ACTIVATED HISTIDINE KINASE MAK3"/>
    <property type="match status" value="1"/>
</dbReference>
<dbReference type="CDD" id="cd00075">
    <property type="entry name" value="HATPase"/>
    <property type="match status" value="1"/>
</dbReference>
<keyword evidence="3" id="KW-0597">Phosphoprotein</keyword>
<sequence>MTKNPGFREENTCLPFCEVKGAKDPRAKSFYKWLRGYQEEITTEWVNRLSRLSPQYQKRSIEELEFTVGEAFSANLELIGQGRFERIDRFIDFITQKRLEAGFLLSDVQKAFELFRFIVTVRLTRTGPADLAAYCSLPLNSCLSYTIHRFSDHFQKMHQSAITRHARELEKQVAERTRELAESRRRYKTLVEEIHDGFFVIQDQKITFANQAFCRMHGLELDQVLGRSFVSFVAPPSRSEVRLAYEKAQSKGPPAGYLEYDRLGVEPGRAATEVRSRMVDMGQGMVTLGICRDISQRRAMEAKVREHERMAYVGHLTASLSHEIRNPLSSLKMNLQILRRKLELEGFDQRRLEISVHEVTRLEGILRQLLDYARPVALDPGPVNLALLAKGCLDLLEPKLNEKQIQVRQSHPKKLPLVNLDAGKMEQALINLLKNAVEAAPAQGEIQLWTKALRNQDALELGVRDNGSGITAKEKNQVFTPFFTTKTKGTGLGLSNVKRIVQAHGGSVSVKSRKGHGASFIMRLPCQP</sequence>
<dbReference type="SMART" id="SM00091">
    <property type="entry name" value="PAS"/>
    <property type="match status" value="1"/>
</dbReference>
<dbReference type="OrthoDB" id="5497171at2"/>
<dbReference type="Gene3D" id="3.30.565.10">
    <property type="entry name" value="Histidine kinase-like ATPase, C-terminal domain"/>
    <property type="match status" value="1"/>
</dbReference>
<dbReference type="CDD" id="cd00130">
    <property type="entry name" value="PAS"/>
    <property type="match status" value="1"/>
</dbReference>
<evidence type="ECO:0000313" key="13">
    <source>
        <dbReference type="Proteomes" id="UP000032233"/>
    </source>
</evidence>
<dbReference type="AlphaFoldDB" id="A0A0D2JWI7"/>
<dbReference type="RefSeq" id="WP_044348845.1">
    <property type="nucleotide sequence ID" value="NZ_AZAC01000014.1"/>
</dbReference>
<dbReference type="InParanoid" id="A0A0D2JWI7"/>
<evidence type="ECO:0000256" key="2">
    <source>
        <dbReference type="ARBA" id="ARBA00012438"/>
    </source>
</evidence>
<accession>A0A0D2JWI7</accession>
<keyword evidence="4" id="KW-0808">Transferase</keyword>
<dbReference type="SUPFAM" id="SSF55874">
    <property type="entry name" value="ATPase domain of HSP90 chaperone/DNA topoisomerase II/histidine kinase"/>
    <property type="match status" value="1"/>
</dbReference>
<protein>
    <recommendedName>
        <fullName evidence="2">histidine kinase</fullName>
        <ecNumber evidence="2">2.7.13.3</ecNumber>
    </recommendedName>
</protein>
<dbReference type="InterPro" id="IPR036890">
    <property type="entry name" value="HATPase_C_sf"/>
</dbReference>
<dbReference type="GO" id="GO:0005524">
    <property type="term" value="F:ATP binding"/>
    <property type="evidence" value="ECO:0007669"/>
    <property type="project" value="UniProtKB-KW"/>
</dbReference>
<evidence type="ECO:0000256" key="1">
    <source>
        <dbReference type="ARBA" id="ARBA00000085"/>
    </source>
</evidence>
<dbReference type="InterPro" id="IPR003594">
    <property type="entry name" value="HATPase_dom"/>
</dbReference>
<feature type="domain" description="Histidine kinase" evidence="10">
    <location>
        <begin position="319"/>
        <end position="528"/>
    </location>
</feature>
<dbReference type="InterPro" id="IPR035965">
    <property type="entry name" value="PAS-like_dom_sf"/>
</dbReference>
<dbReference type="InterPro" id="IPR000014">
    <property type="entry name" value="PAS"/>
</dbReference>
<gene>
    <name evidence="12" type="ORF">X474_12370</name>
</gene>
<evidence type="ECO:0000259" key="10">
    <source>
        <dbReference type="PROSITE" id="PS50109"/>
    </source>
</evidence>
<reference evidence="12 13" key="1">
    <citation type="submission" date="2013-11" db="EMBL/GenBank/DDBJ databases">
        <title>Metagenomic analysis of a methanogenic consortium involved in long chain n-alkane degradation.</title>
        <authorList>
            <person name="Davidova I.A."/>
            <person name="Callaghan A.V."/>
            <person name="Wawrik B."/>
            <person name="Pruitt S."/>
            <person name="Marks C."/>
            <person name="Duncan K.E."/>
            <person name="Suflita J.M."/>
        </authorList>
    </citation>
    <scope>NUCLEOTIDE SEQUENCE [LARGE SCALE GENOMIC DNA]</scope>
    <source>
        <strain evidence="12 13">SPR</strain>
    </source>
</reference>
<dbReference type="Gene3D" id="3.30.450.20">
    <property type="entry name" value="PAS domain"/>
    <property type="match status" value="1"/>
</dbReference>
<comment type="catalytic activity">
    <reaction evidence="1">
        <text>ATP + protein L-histidine = ADP + protein N-phospho-L-histidine.</text>
        <dbReference type="EC" id="2.7.13.3"/>
    </reaction>
</comment>
<evidence type="ECO:0000256" key="5">
    <source>
        <dbReference type="ARBA" id="ARBA00022741"/>
    </source>
</evidence>
<dbReference type="Pfam" id="PF13188">
    <property type="entry name" value="PAS_8"/>
    <property type="match status" value="1"/>
</dbReference>
<name>A0A0D2JWI7_9BACT</name>
<evidence type="ECO:0000256" key="9">
    <source>
        <dbReference type="SAM" id="Coils"/>
    </source>
</evidence>
<evidence type="ECO:0000256" key="7">
    <source>
        <dbReference type="ARBA" id="ARBA00022840"/>
    </source>
</evidence>
<dbReference type="GO" id="GO:0000155">
    <property type="term" value="F:phosphorelay sensor kinase activity"/>
    <property type="evidence" value="ECO:0007669"/>
    <property type="project" value="InterPro"/>
</dbReference>
<comment type="caution">
    <text evidence="12">The sequence shown here is derived from an EMBL/GenBank/DDBJ whole genome shotgun (WGS) entry which is preliminary data.</text>
</comment>
<dbReference type="EMBL" id="AZAC01000014">
    <property type="protein sequence ID" value="KIX13940.1"/>
    <property type="molecule type" value="Genomic_DNA"/>
</dbReference>
<evidence type="ECO:0000256" key="4">
    <source>
        <dbReference type="ARBA" id="ARBA00022679"/>
    </source>
</evidence>
<keyword evidence="5" id="KW-0547">Nucleotide-binding</keyword>
<keyword evidence="9" id="KW-0175">Coiled coil</keyword>
<keyword evidence="6" id="KW-0418">Kinase</keyword>
<evidence type="ECO:0000313" key="12">
    <source>
        <dbReference type="EMBL" id="KIX13940.1"/>
    </source>
</evidence>
<dbReference type="PROSITE" id="PS50112">
    <property type="entry name" value="PAS"/>
    <property type="match status" value="1"/>
</dbReference>
<dbReference type="Pfam" id="PF00512">
    <property type="entry name" value="HisKA"/>
    <property type="match status" value="1"/>
</dbReference>
<dbReference type="PANTHER" id="PTHR43065">
    <property type="entry name" value="SENSOR HISTIDINE KINASE"/>
    <property type="match status" value="1"/>
</dbReference>
<dbReference type="InterPro" id="IPR004358">
    <property type="entry name" value="Sig_transdc_His_kin-like_C"/>
</dbReference>
<feature type="domain" description="PAS" evidence="11">
    <location>
        <begin position="183"/>
        <end position="252"/>
    </location>
</feature>
<dbReference type="NCBIfam" id="TIGR00229">
    <property type="entry name" value="sensory_box"/>
    <property type="match status" value="1"/>
</dbReference>
<dbReference type="SUPFAM" id="SSF55785">
    <property type="entry name" value="PYP-like sensor domain (PAS domain)"/>
    <property type="match status" value="1"/>
</dbReference>
<evidence type="ECO:0000256" key="3">
    <source>
        <dbReference type="ARBA" id="ARBA00022553"/>
    </source>
</evidence>
<dbReference type="SMART" id="SM00387">
    <property type="entry name" value="HATPase_c"/>
    <property type="match status" value="1"/>
</dbReference>
<dbReference type="SMART" id="SM00388">
    <property type="entry name" value="HisKA"/>
    <property type="match status" value="1"/>
</dbReference>
<keyword evidence="8" id="KW-0902">Two-component regulatory system</keyword>
<dbReference type="Proteomes" id="UP000032233">
    <property type="component" value="Unassembled WGS sequence"/>
</dbReference>
<evidence type="ECO:0000259" key="11">
    <source>
        <dbReference type="PROSITE" id="PS50112"/>
    </source>
</evidence>
<dbReference type="CDD" id="cd00082">
    <property type="entry name" value="HisKA"/>
    <property type="match status" value="1"/>
</dbReference>
<dbReference type="PROSITE" id="PS50109">
    <property type="entry name" value="HIS_KIN"/>
    <property type="match status" value="1"/>
</dbReference>
<organism evidence="12 13">
    <name type="scientific">Dethiosulfatarculus sandiegensis</name>
    <dbReference type="NCBI Taxonomy" id="1429043"/>
    <lineage>
        <taxon>Bacteria</taxon>
        <taxon>Pseudomonadati</taxon>
        <taxon>Thermodesulfobacteriota</taxon>
        <taxon>Desulfarculia</taxon>
        <taxon>Desulfarculales</taxon>
        <taxon>Desulfarculaceae</taxon>
        <taxon>Dethiosulfatarculus</taxon>
    </lineage>
</organism>
<dbReference type="SUPFAM" id="SSF47384">
    <property type="entry name" value="Homodimeric domain of signal transducing histidine kinase"/>
    <property type="match status" value="1"/>
</dbReference>
<dbReference type="STRING" id="1429043.X474_12370"/>
<dbReference type="InterPro" id="IPR036097">
    <property type="entry name" value="HisK_dim/P_sf"/>
</dbReference>
<feature type="coiled-coil region" evidence="9">
    <location>
        <begin position="166"/>
        <end position="193"/>
    </location>
</feature>
<keyword evidence="7" id="KW-0067">ATP-binding</keyword>
<evidence type="ECO:0000256" key="6">
    <source>
        <dbReference type="ARBA" id="ARBA00022777"/>
    </source>
</evidence>
<dbReference type="PRINTS" id="PR00344">
    <property type="entry name" value="BCTRLSENSOR"/>
</dbReference>
<dbReference type="EC" id="2.7.13.3" evidence="2"/>
<evidence type="ECO:0000256" key="8">
    <source>
        <dbReference type="ARBA" id="ARBA00023012"/>
    </source>
</evidence>
<keyword evidence="13" id="KW-1185">Reference proteome</keyword>
<proteinExistence type="predicted"/>